<reference evidence="2 3" key="1">
    <citation type="journal article" date="2007" name="Science">
        <title>The Fusarium graminearum genome reveals a link between localized polymorphism and pathogen specialization.</title>
        <authorList>
            <person name="Cuomo C.A."/>
            <person name="Gueldener U."/>
            <person name="Xu J.-R."/>
            <person name="Trail F."/>
            <person name="Turgeon B.G."/>
            <person name="Di Pietro A."/>
            <person name="Walton J.D."/>
            <person name="Ma L.-J."/>
            <person name="Baker S.E."/>
            <person name="Rep M."/>
            <person name="Adam G."/>
            <person name="Antoniw J."/>
            <person name="Baldwin T."/>
            <person name="Calvo S.E."/>
            <person name="Chang Y.-L."/>
            <person name="DeCaprio D."/>
            <person name="Gale L.R."/>
            <person name="Gnerre S."/>
            <person name="Goswami R.S."/>
            <person name="Hammond-Kosack K."/>
            <person name="Harris L.J."/>
            <person name="Hilburn K."/>
            <person name="Kennell J.C."/>
            <person name="Kroken S."/>
            <person name="Magnuson J.K."/>
            <person name="Mannhaupt G."/>
            <person name="Mauceli E.W."/>
            <person name="Mewes H.-W."/>
            <person name="Mitterbauer R."/>
            <person name="Muehlbauer G."/>
            <person name="Muensterkoetter M."/>
            <person name="Nelson D."/>
            <person name="O'Donnell K."/>
            <person name="Ouellet T."/>
            <person name="Qi W."/>
            <person name="Quesneville H."/>
            <person name="Roncero M.I.G."/>
            <person name="Seong K.-Y."/>
            <person name="Tetko I.V."/>
            <person name="Urban M."/>
            <person name="Waalwijk C."/>
            <person name="Ward T.J."/>
            <person name="Yao J."/>
            <person name="Birren B.W."/>
            <person name="Kistler H.C."/>
        </authorList>
    </citation>
    <scope>NUCLEOTIDE SEQUENCE [LARGE SCALE GENOMIC DNA]</scope>
    <source>
        <strain evidence="3">ATCC MYA-4620 / CBS 123657 / FGSC 9075 / NRRL 31084 / PH-1</strain>
        <strain evidence="2">PH-1 / ATCC MYA-4620 / FGSC 9075 / NRRL 31084</strain>
    </source>
</reference>
<sequence length="77" mass="8682">MLCSCLYNTCLSSAFVPCHSPVPQSEYPMRDRPSPSRVRQTEWTNKGGELEDCLSESAGSHNKTKYEEEQCILIAIQ</sequence>
<reference evidence="1 3" key="4">
    <citation type="journal article" date="2015" name="BMC Genomics">
        <title>The completed genome sequence of the pathogenic ascomycete fungus Fusarium graminearum.</title>
        <authorList>
            <person name="King R."/>
            <person name="Urban M."/>
            <person name="Hammond-Kosack M.C."/>
            <person name="Hassani-Pak K."/>
            <person name="Hammond-Kosack K.E."/>
        </authorList>
    </citation>
    <scope>NUCLEOTIDE SEQUENCE [LARGE SCALE GENOMIC DNA]</scope>
    <source>
        <strain evidence="3">ATCC MYA-4620 / CBS 123657 / FGSC 9075 / NRRL 31084 / PH-1</strain>
        <strain evidence="1">PH-1</strain>
    </source>
</reference>
<dbReference type="Proteomes" id="UP000070720">
    <property type="component" value="Chromosome 3"/>
</dbReference>
<keyword evidence="3" id="KW-1185">Reference proteome</keyword>
<organism evidence="2">
    <name type="scientific">Gibberella zeae (strain ATCC MYA-4620 / CBS 123657 / FGSC 9075 / NRRL 31084 / PH-1)</name>
    <name type="common">Wheat head blight fungus</name>
    <name type="synonym">Fusarium graminearum</name>
    <dbReference type="NCBI Taxonomy" id="229533"/>
    <lineage>
        <taxon>Eukaryota</taxon>
        <taxon>Fungi</taxon>
        <taxon>Dikarya</taxon>
        <taxon>Ascomycota</taxon>
        <taxon>Pezizomycotina</taxon>
        <taxon>Sordariomycetes</taxon>
        <taxon>Hypocreomycetidae</taxon>
        <taxon>Hypocreales</taxon>
        <taxon>Nectriaceae</taxon>
        <taxon>Fusarium</taxon>
    </lineage>
</organism>
<dbReference type="EMBL" id="HG970334">
    <property type="protein sequence ID" value="CEF87243.1"/>
    <property type="molecule type" value="Genomic_DNA"/>
</dbReference>
<dbReference type="EnsemblFungi" id="CEF87243">
    <property type="protein sequence ID" value="CEF87243"/>
    <property type="gene ID" value="FGRRES_15326"/>
</dbReference>
<gene>
    <name evidence="1" type="ORF">FGRAMPH1_01T19429</name>
</gene>
<dbReference type="AlphaFoldDB" id="A0A0E0SLD0"/>
<evidence type="ECO:0000313" key="3">
    <source>
        <dbReference type="Proteomes" id="UP000070720"/>
    </source>
</evidence>
<dbReference type="InParanoid" id="A0A0E0SLD0"/>
<reference evidence="2 3" key="2">
    <citation type="journal article" date="2010" name="Nature">
        <title>Comparative genomics reveals mobile pathogenicity chromosomes in Fusarium.</title>
        <authorList>
            <person name="Ma L.J."/>
            <person name="van der Does H.C."/>
            <person name="Borkovich K.A."/>
            <person name="Coleman J.J."/>
            <person name="Daboussi M.J."/>
            <person name="Di Pietro A."/>
            <person name="Dufresne M."/>
            <person name="Freitag M."/>
            <person name="Grabherr M."/>
            <person name="Henrissat B."/>
            <person name="Houterman P.M."/>
            <person name="Kang S."/>
            <person name="Shim W.B."/>
            <person name="Woloshuk C."/>
            <person name="Xie X."/>
            <person name="Xu J.R."/>
            <person name="Antoniw J."/>
            <person name="Baker S.E."/>
            <person name="Bluhm B.H."/>
            <person name="Breakspear A."/>
            <person name="Brown D.W."/>
            <person name="Butchko R.A."/>
            <person name="Chapman S."/>
            <person name="Coulson R."/>
            <person name="Coutinho P.M."/>
            <person name="Danchin E.G."/>
            <person name="Diener A."/>
            <person name="Gale L.R."/>
            <person name="Gardiner D.M."/>
            <person name="Goff S."/>
            <person name="Hammond-Kosack K.E."/>
            <person name="Hilburn K."/>
            <person name="Hua-Van A."/>
            <person name="Jonkers W."/>
            <person name="Kazan K."/>
            <person name="Kodira C.D."/>
            <person name="Koehrsen M."/>
            <person name="Kumar L."/>
            <person name="Lee Y.H."/>
            <person name="Li L."/>
            <person name="Manners J.M."/>
            <person name="Miranda-Saavedra D."/>
            <person name="Mukherjee M."/>
            <person name="Park G."/>
            <person name="Park J."/>
            <person name="Park S.Y."/>
            <person name="Proctor R.H."/>
            <person name="Regev A."/>
            <person name="Ruiz-Roldan M.C."/>
            <person name="Sain D."/>
            <person name="Sakthikumar S."/>
            <person name="Sykes S."/>
            <person name="Schwartz D.C."/>
            <person name="Turgeon B.G."/>
            <person name="Wapinski I."/>
            <person name="Yoder O."/>
            <person name="Young S."/>
            <person name="Zeng Q."/>
            <person name="Zhou S."/>
            <person name="Galagan J."/>
            <person name="Cuomo C.A."/>
            <person name="Kistler H.C."/>
            <person name="Rep M."/>
        </authorList>
    </citation>
    <scope>GENOME REANNOTATION</scope>
    <source>
        <strain evidence="3">ATCC MYA-4620 / CBS 123657 / FGSC 9075 / NRRL 31084 / PH-1</strain>
        <strain evidence="2">PH-1 / ATCC MYA-4620 / FGSC 9075 / NRRL 31084</strain>
    </source>
</reference>
<protein>
    <submittedName>
        <fullName evidence="1">Chromosome 3, complete genome</fullName>
    </submittedName>
</protein>
<reference evidence="2" key="5">
    <citation type="submission" date="2017-01" db="UniProtKB">
        <authorList>
            <consortium name="EnsemblFungi"/>
        </authorList>
    </citation>
    <scope>IDENTIFICATION</scope>
    <source>
        <strain evidence="2">PH-1 / ATCC MYA-4620 / FGSC 9075 / NRRL 31084</strain>
    </source>
</reference>
<reference key="3">
    <citation type="submission" date="2014-02" db="EMBL/GenBank/DDBJ databases">
        <title>A revised Fusarium graminearum genomic reference sequence using whole shotgun re-sequencing.</title>
        <authorList>
            <person name="King R."/>
            <person name="Urban M."/>
            <person name="Hassani-Pak K."/>
            <person name="Hammond-Kosack K."/>
        </authorList>
    </citation>
    <scope>NUCLEOTIDE SEQUENCE</scope>
    <source>
        <strain>PH-1</strain>
    </source>
</reference>
<name>A0A0E0SLD0_GIBZE</name>
<accession>A0A0E0SLD0</accession>
<dbReference type="VEuPathDB" id="FungiDB:FGRAMPH1_01G19429"/>
<evidence type="ECO:0000313" key="2">
    <source>
        <dbReference type="EnsemblFungi" id="CEF87243"/>
    </source>
</evidence>
<evidence type="ECO:0000313" key="1">
    <source>
        <dbReference type="EMBL" id="CEF87243.1"/>
    </source>
</evidence>
<proteinExistence type="predicted"/>